<proteinExistence type="predicted"/>
<dbReference type="AlphaFoldDB" id="A0A5P2DF17"/>
<name>A0A5P2DF17_STRVZ</name>
<dbReference type="EMBL" id="CP029190">
    <property type="protein sequence ID" value="QES51589.1"/>
    <property type="molecule type" value="Genomic_DNA"/>
</dbReference>
<keyword evidence="1" id="KW-0732">Signal</keyword>
<protein>
    <submittedName>
        <fullName evidence="2">Uncharacterized protein</fullName>
    </submittedName>
</protein>
<sequence>MRWGATAGIAVVMAAGLPAGAAQADDITVIHAPGLTLIRHLELDDPMEDVLEHTLNFGNGPKGD</sequence>
<evidence type="ECO:0000313" key="2">
    <source>
        <dbReference type="EMBL" id="QES51589.1"/>
    </source>
</evidence>
<organism evidence="2 3">
    <name type="scientific">Streptomyces venezuelae</name>
    <dbReference type="NCBI Taxonomy" id="54571"/>
    <lineage>
        <taxon>Bacteria</taxon>
        <taxon>Bacillati</taxon>
        <taxon>Actinomycetota</taxon>
        <taxon>Actinomycetes</taxon>
        <taxon>Kitasatosporales</taxon>
        <taxon>Streptomycetaceae</taxon>
        <taxon>Streptomyces</taxon>
    </lineage>
</organism>
<dbReference type="Proteomes" id="UP000325211">
    <property type="component" value="Chromosome"/>
</dbReference>
<evidence type="ECO:0000313" key="3">
    <source>
        <dbReference type="Proteomes" id="UP000325211"/>
    </source>
</evidence>
<gene>
    <name evidence="2" type="ORF">DEJ50_30825</name>
</gene>
<feature type="chain" id="PRO_5024997147" evidence="1">
    <location>
        <begin position="25"/>
        <end position="64"/>
    </location>
</feature>
<feature type="signal peptide" evidence="1">
    <location>
        <begin position="1"/>
        <end position="24"/>
    </location>
</feature>
<accession>A0A5P2DF17</accession>
<reference evidence="2 3" key="1">
    <citation type="submission" date="2018-05" db="EMBL/GenBank/DDBJ databases">
        <title>Streptomyces venezuelae.</title>
        <authorList>
            <person name="Kim W."/>
            <person name="Lee N."/>
            <person name="Cho B.-K."/>
        </authorList>
    </citation>
    <scope>NUCLEOTIDE SEQUENCE [LARGE SCALE GENOMIC DNA]</scope>
    <source>
        <strain evidence="2 3">ATCC 21782</strain>
    </source>
</reference>
<evidence type="ECO:0000256" key="1">
    <source>
        <dbReference type="SAM" id="SignalP"/>
    </source>
</evidence>